<dbReference type="InterPro" id="IPR000700">
    <property type="entry name" value="PAS-assoc_C"/>
</dbReference>
<evidence type="ECO:0000259" key="2">
    <source>
        <dbReference type="PROSITE" id="PS50110"/>
    </source>
</evidence>
<dbReference type="Pfam" id="PF00990">
    <property type="entry name" value="GGDEF"/>
    <property type="match status" value="1"/>
</dbReference>
<dbReference type="SUPFAM" id="SSF55785">
    <property type="entry name" value="PYP-like sensor domain (PAS domain)"/>
    <property type="match status" value="1"/>
</dbReference>
<dbReference type="InterPro" id="IPR011006">
    <property type="entry name" value="CheY-like_superfamily"/>
</dbReference>
<dbReference type="InterPro" id="IPR000160">
    <property type="entry name" value="GGDEF_dom"/>
</dbReference>
<dbReference type="CDD" id="cd00130">
    <property type="entry name" value="PAS"/>
    <property type="match status" value="1"/>
</dbReference>
<dbReference type="SUPFAM" id="SSF141868">
    <property type="entry name" value="EAL domain-like"/>
    <property type="match status" value="1"/>
</dbReference>
<dbReference type="Gene3D" id="3.30.450.20">
    <property type="entry name" value="PAS domain"/>
    <property type="match status" value="1"/>
</dbReference>
<protein>
    <submittedName>
        <fullName evidence="7">EAL domain-containing protein</fullName>
    </submittedName>
</protein>
<feature type="domain" description="GGDEF" evidence="6">
    <location>
        <begin position="307"/>
        <end position="440"/>
    </location>
</feature>
<dbReference type="Proteomes" id="UP001549691">
    <property type="component" value="Unassembled WGS sequence"/>
</dbReference>
<sequence length="845" mass="92780">MKPAQPIHVIFIDTDPPLYDAVSAVLHASGQAFNLAPINRIEELDAALDNRATDCILCALHALGDFPANPAPAGLSILQRVQRHPVAVPLVMLCPANAEQDEPDLASQAIWQGAADYLLDAALLRLPMALKSALRHHQALVHQRGPVDNELQLALTILRGSRDGICITDAAGNIVLVNDSFTQISGYTLDEVKGQNPRLLKSDQQTPDFYTTLWATLTTHGSWQGEIINRHKDGSTFTEWLRISAVHDADGKASHYVGQFGYVAEQKRMVDRISHLTQFDPLTGLPNRSLFIDRMEQALVATRRSERCAAVILVNLDRFRLINDSLGQAVGDRVLIDMARRFAQQVRQGDTVARLSGNEFCFLLGNLNAAEDAIQLAQRLQECIGQPIEHEGHPLIVAASIGISVSPRDGESGDALLKAADAALIRAKLEGGNTFSFYSPSMDADARRRQIIEAQLRGALARDELSVVYQAQNNLDSGNIIGTEALLRWHSAELGMVSPAEFIPVAEECGLIIPIGSWVLRQACAQNKIWQDLGLPRLRVAVNLSARQFRGDTLVDEVAAVLKETGLPAEFLELEVTESALIHNIDAAVATCRKLKALGVKLSLDDFGTGYSSLAYVARFPFDKLKIDQGFVRDITHNPANAAIATAAIAIAHGLNLSVLAEGVETEAQAIFLRNRRCDAMQGYLFSKPSAPEAITTLLVNNTRLFLGLTHSASEQALLIVDDEPSILSAMSRLFRHENFRVITATRSTEAFELLAQNSVQVIISDQRMPGMNGTEFFARVRQLYPDTLRIILSGYTELEAVMDAVNRGAVYKFLTKPWEDDQLREQVREAFRIAAHQGQDKECT</sequence>
<evidence type="ECO:0000313" key="8">
    <source>
        <dbReference type="Proteomes" id="UP001549691"/>
    </source>
</evidence>
<dbReference type="Pfam" id="PF13426">
    <property type="entry name" value="PAS_9"/>
    <property type="match status" value="1"/>
</dbReference>
<evidence type="ECO:0000259" key="4">
    <source>
        <dbReference type="PROSITE" id="PS50113"/>
    </source>
</evidence>
<dbReference type="InterPro" id="IPR035919">
    <property type="entry name" value="EAL_sf"/>
</dbReference>
<dbReference type="InterPro" id="IPR052155">
    <property type="entry name" value="Biofilm_reg_signaling"/>
</dbReference>
<reference evidence="7 8" key="1">
    <citation type="submission" date="2024-07" db="EMBL/GenBank/DDBJ databases">
        <title>Uliginosibacterium flavum JJ3220;KACC:17644.</title>
        <authorList>
            <person name="Kim M.K."/>
        </authorList>
    </citation>
    <scope>NUCLEOTIDE SEQUENCE [LARGE SCALE GENOMIC DNA]</scope>
    <source>
        <strain evidence="7 8">KACC:17644</strain>
    </source>
</reference>
<dbReference type="PROSITE" id="PS50113">
    <property type="entry name" value="PAC"/>
    <property type="match status" value="1"/>
</dbReference>
<keyword evidence="1" id="KW-0597">Phosphoprotein</keyword>
<dbReference type="PANTHER" id="PTHR44757">
    <property type="entry name" value="DIGUANYLATE CYCLASE DGCP"/>
    <property type="match status" value="1"/>
</dbReference>
<dbReference type="Gene3D" id="3.20.20.450">
    <property type="entry name" value="EAL domain"/>
    <property type="match status" value="1"/>
</dbReference>
<dbReference type="NCBIfam" id="TIGR00229">
    <property type="entry name" value="sensory_box"/>
    <property type="match status" value="1"/>
</dbReference>
<dbReference type="Pfam" id="PF00072">
    <property type="entry name" value="Response_reg"/>
    <property type="match status" value="1"/>
</dbReference>
<comment type="caution">
    <text evidence="7">The sequence shown here is derived from an EMBL/GenBank/DDBJ whole genome shotgun (WGS) entry which is preliminary data.</text>
</comment>
<dbReference type="PROSITE" id="PS50887">
    <property type="entry name" value="GGDEF"/>
    <property type="match status" value="1"/>
</dbReference>
<evidence type="ECO:0000256" key="1">
    <source>
        <dbReference type="PROSITE-ProRule" id="PRU00169"/>
    </source>
</evidence>
<keyword evidence="8" id="KW-1185">Reference proteome</keyword>
<dbReference type="EMBL" id="JBEWZI010000004">
    <property type="protein sequence ID" value="MET7013709.1"/>
    <property type="molecule type" value="Genomic_DNA"/>
</dbReference>
<dbReference type="CDD" id="cd01948">
    <property type="entry name" value="EAL"/>
    <property type="match status" value="1"/>
</dbReference>
<gene>
    <name evidence="7" type="ORF">ABXR19_05880</name>
</gene>
<evidence type="ECO:0000313" key="7">
    <source>
        <dbReference type="EMBL" id="MET7013709.1"/>
    </source>
</evidence>
<feature type="domain" description="Response regulatory" evidence="2">
    <location>
        <begin position="717"/>
        <end position="832"/>
    </location>
</feature>
<dbReference type="RefSeq" id="WP_354600170.1">
    <property type="nucleotide sequence ID" value="NZ_JBEWZI010000004.1"/>
</dbReference>
<dbReference type="Pfam" id="PF00563">
    <property type="entry name" value="EAL"/>
    <property type="match status" value="1"/>
</dbReference>
<dbReference type="InterPro" id="IPR000014">
    <property type="entry name" value="PAS"/>
</dbReference>
<feature type="modified residue" description="4-aspartylphosphate" evidence="1">
    <location>
        <position position="766"/>
    </location>
</feature>
<dbReference type="CDD" id="cd17569">
    <property type="entry name" value="REC_HupR-like"/>
    <property type="match status" value="1"/>
</dbReference>
<feature type="domain" description="EAL" evidence="5">
    <location>
        <begin position="449"/>
        <end position="703"/>
    </location>
</feature>
<dbReference type="Gene3D" id="3.30.70.270">
    <property type="match status" value="1"/>
</dbReference>
<dbReference type="SMART" id="SM00448">
    <property type="entry name" value="REC"/>
    <property type="match status" value="1"/>
</dbReference>
<name>A0ABV2TIH8_9RHOO</name>
<dbReference type="PROSITE" id="PS50883">
    <property type="entry name" value="EAL"/>
    <property type="match status" value="1"/>
</dbReference>
<evidence type="ECO:0000259" key="6">
    <source>
        <dbReference type="PROSITE" id="PS50887"/>
    </source>
</evidence>
<dbReference type="InterPro" id="IPR001789">
    <property type="entry name" value="Sig_transdc_resp-reg_receiver"/>
</dbReference>
<proteinExistence type="predicted"/>
<dbReference type="InterPro" id="IPR043128">
    <property type="entry name" value="Rev_trsase/Diguanyl_cyclase"/>
</dbReference>
<evidence type="ECO:0000259" key="3">
    <source>
        <dbReference type="PROSITE" id="PS50112"/>
    </source>
</evidence>
<dbReference type="InterPro" id="IPR001633">
    <property type="entry name" value="EAL_dom"/>
</dbReference>
<dbReference type="PANTHER" id="PTHR44757:SF2">
    <property type="entry name" value="BIOFILM ARCHITECTURE MAINTENANCE PROTEIN MBAA"/>
    <property type="match status" value="1"/>
</dbReference>
<dbReference type="CDD" id="cd01949">
    <property type="entry name" value="GGDEF"/>
    <property type="match status" value="1"/>
</dbReference>
<dbReference type="SUPFAM" id="SSF55073">
    <property type="entry name" value="Nucleotide cyclase"/>
    <property type="match status" value="1"/>
</dbReference>
<dbReference type="NCBIfam" id="TIGR00254">
    <property type="entry name" value="GGDEF"/>
    <property type="match status" value="1"/>
</dbReference>
<feature type="domain" description="PAS" evidence="3">
    <location>
        <begin position="150"/>
        <end position="196"/>
    </location>
</feature>
<feature type="domain" description="PAC" evidence="4">
    <location>
        <begin position="221"/>
        <end position="275"/>
    </location>
</feature>
<dbReference type="PROSITE" id="PS50110">
    <property type="entry name" value="RESPONSE_REGULATORY"/>
    <property type="match status" value="1"/>
</dbReference>
<accession>A0ABV2TIH8</accession>
<dbReference type="SMART" id="SM00052">
    <property type="entry name" value="EAL"/>
    <property type="match status" value="1"/>
</dbReference>
<dbReference type="SMART" id="SM00091">
    <property type="entry name" value="PAS"/>
    <property type="match status" value="1"/>
</dbReference>
<dbReference type="InterPro" id="IPR029787">
    <property type="entry name" value="Nucleotide_cyclase"/>
</dbReference>
<dbReference type="PROSITE" id="PS50112">
    <property type="entry name" value="PAS"/>
    <property type="match status" value="1"/>
</dbReference>
<dbReference type="Gene3D" id="3.40.50.2300">
    <property type="match status" value="2"/>
</dbReference>
<evidence type="ECO:0000259" key="5">
    <source>
        <dbReference type="PROSITE" id="PS50883"/>
    </source>
</evidence>
<dbReference type="InterPro" id="IPR035965">
    <property type="entry name" value="PAS-like_dom_sf"/>
</dbReference>
<dbReference type="SUPFAM" id="SSF52172">
    <property type="entry name" value="CheY-like"/>
    <property type="match status" value="1"/>
</dbReference>
<organism evidence="7 8">
    <name type="scientific">Uliginosibacterium flavum</name>
    <dbReference type="NCBI Taxonomy" id="1396831"/>
    <lineage>
        <taxon>Bacteria</taxon>
        <taxon>Pseudomonadati</taxon>
        <taxon>Pseudomonadota</taxon>
        <taxon>Betaproteobacteria</taxon>
        <taxon>Rhodocyclales</taxon>
        <taxon>Zoogloeaceae</taxon>
        <taxon>Uliginosibacterium</taxon>
    </lineage>
</organism>
<dbReference type="SMART" id="SM00267">
    <property type="entry name" value="GGDEF"/>
    <property type="match status" value="1"/>
</dbReference>